<dbReference type="InterPro" id="IPR006584">
    <property type="entry name" value="Cellulose-bd_IV"/>
</dbReference>
<evidence type="ECO:0000259" key="9">
    <source>
        <dbReference type="PROSITE" id="PS51175"/>
    </source>
</evidence>
<dbReference type="SUPFAM" id="SSF51445">
    <property type="entry name" value="(Trans)glycosidases"/>
    <property type="match status" value="1"/>
</dbReference>
<gene>
    <name evidence="10" type="ORF">FUA23_08830</name>
</gene>
<dbReference type="InterPro" id="IPR050386">
    <property type="entry name" value="Glycosyl_hydrolase_5"/>
</dbReference>
<keyword evidence="7" id="KW-0624">Polysaccharide degradation</keyword>
<name>A0A5C7FU21_9BACT</name>
<dbReference type="Gene3D" id="2.60.120.260">
    <property type="entry name" value="Galactose-binding domain-like"/>
    <property type="match status" value="1"/>
</dbReference>
<feature type="domain" description="CBM6" evidence="9">
    <location>
        <begin position="430"/>
        <end position="571"/>
    </location>
</feature>
<keyword evidence="2 8" id="KW-0732">Signal</keyword>
<evidence type="ECO:0000256" key="4">
    <source>
        <dbReference type="ARBA" id="ARBA00023001"/>
    </source>
</evidence>
<dbReference type="InterPro" id="IPR018087">
    <property type="entry name" value="Glyco_hydro_5_CS"/>
</dbReference>
<keyword evidence="5" id="KW-0119">Carbohydrate metabolism</keyword>
<dbReference type="InterPro" id="IPR008979">
    <property type="entry name" value="Galactose-bd-like_sf"/>
</dbReference>
<dbReference type="EMBL" id="VOXD01000011">
    <property type="protein sequence ID" value="TXF89782.1"/>
    <property type="molecule type" value="Genomic_DNA"/>
</dbReference>
<dbReference type="InterPro" id="IPR026444">
    <property type="entry name" value="Secre_tail"/>
</dbReference>
<dbReference type="InterPro" id="IPR005084">
    <property type="entry name" value="CBM6"/>
</dbReference>
<dbReference type="GO" id="GO:0030246">
    <property type="term" value="F:carbohydrate binding"/>
    <property type="evidence" value="ECO:0007669"/>
    <property type="project" value="InterPro"/>
</dbReference>
<dbReference type="PROSITE" id="PS51175">
    <property type="entry name" value="CBM6"/>
    <property type="match status" value="1"/>
</dbReference>
<keyword evidence="11" id="KW-1185">Reference proteome</keyword>
<evidence type="ECO:0000256" key="8">
    <source>
        <dbReference type="SAM" id="SignalP"/>
    </source>
</evidence>
<dbReference type="OrthoDB" id="9800955at2"/>
<dbReference type="GO" id="GO:0005576">
    <property type="term" value="C:extracellular region"/>
    <property type="evidence" value="ECO:0007669"/>
    <property type="project" value="TreeGrafter"/>
</dbReference>
<keyword evidence="3 10" id="KW-0378">Hydrolase</keyword>
<keyword evidence="4" id="KW-0136">Cellulose degradation</keyword>
<accession>A0A5C7FU21</accession>
<dbReference type="Gene3D" id="3.20.20.80">
    <property type="entry name" value="Glycosidases"/>
    <property type="match status" value="1"/>
</dbReference>
<dbReference type="AlphaFoldDB" id="A0A5C7FU21"/>
<sequence length="661" mass="73511">MKLLQFLLVLLTTTTLTAQLTPFEALEGMGRGINLGNTLEPPQESAWNNGPAQEAYFDAYVAAGFTNVRVPVRWDEHTMNTPPYTIDADWMDRVEEVVDWGLDRGLYITLNGHHEDWLKQNYTTENKARYDSIWRQIVVRFQDKPDKLLYEIINEPFGLTVAQVDDLNARILGIIREQEPTRIVIFGGNQYSNAEELFRAEIPDDDYIMGYYHSYDPWNFAGLSQGTWGTPADYAGMANKFQAAKDWSDQYGIPVHISEYGAKVNADFNSRMRWYGEYLGLADLHGFATSTWDDGGDFRVLNRSDQTWPEVKDVLIHYYQDSPNEIVVTSTQDDQGNPVVMLDWNNRLTDNDSIVVERAEGVNGTFAEVGRLAPSAMSFLDTDVYSNGVFTYRLYTHDATGRLTHGYPQRLTLSSDVQSPYNNTPQAIPGKIEVEDYDNGGQDVAYNDNDSANQGGGYRLSEGVDIGGGPDDGYVLGYVSAGEWIEYTVDVETAGNYRVDARIASDDAASAFTLNFPADATVNFVTPVTAGWNDYQEISAEGPVMLEAGQQVMRLNITGGAAFNIDWIIFTLESNATGEEQDNQLIVSPNPADDQVRVAFPASLQSATGTVQLYGASRGKIAEYKVAGNTATINVSDLPSGTYLLRLTDGSKNFVRRILIH</sequence>
<organism evidence="10 11">
    <name type="scientific">Neolewinella aurantiaca</name>
    <dbReference type="NCBI Taxonomy" id="2602767"/>
    <lineage>
        <taxon>Bacteria</taxon>
        <taxon>Pseudomonadati</taxon>
        <taxon>Bacteroidota</taxon>
        <taxon>Saprospiria</taxon>
        <taxon>Saprospirales</taxon>
        <taxon>Lewinellaceae</taxon>
        <taxon>Neolewinella</taxon>
    </lineage>
</organism>
<proteinExistence type="inferred from homology"/>
<dbReference type="InterPro" id="IPR017853">
    <property type="entry name" value="GH"/>
</dbReference>
<evidence type="ECO:0000256" key="2">
    <source>
        <dbReference type="ARBA" id="ARBA00022729"/>
    </source>
</evidence>
<dbReference type="InterPro" id="IPR001547">
    <property type="entry name" value="Glyco_hydro_5"/>
</dbReference>
<dbReference type="SUPFAM" id="SSF49785">
    <property type="entry name" value="Galactose-binding domain-like"/>
    <property type="match status" value="1"/>
</dbReference>
<evidence type="ECO:0000256" key="1">
    <source>
        <dbReference type="ARBA" id="ARBA00005641"/>
    </source>
</evidence>
<dbReference type="GO" id="GO:0009986">
    <property type="term" value="C:cell surface"/>
    <property type="evidence" value="ECO:0007669"/>
    <property type="project" value="TreeGrafter"/>
</dbReference>
<evidence type="ECO:0000313" key="11">
    <source>
        <dbReference type="Proteomes" id="UP000321907"/>
    </source>
</evidence>
<comment type="similarity">
    <text evidence="1">Belongs to the glycosyl hydrolase 5 (cellulase A) family.</text>
</comment>
<evidence type="ECO:0000313" key="10">
    <source>
        <dbReference type="EMBL" id="TXF89782.1"/>
    </source>
</evidence>
<feature type="signal peptide" evidence="8">
    <location>
        <begin position="1"/>
        <end position="18"/>
    </location>
</feature>
<comment type="caution">
    <text evidence="10">The sequence shown here is derived from an EMBL/GenBank/DDBJ whole genome shotgun (WGS) entry which is preliminary data.</text>
</comment>
<dbReference type="PROSITE" id="PS00659">
    <property type="entry name" value="GLYCOSYL_HYDROL_F5"/>
    <property type="match status" value="1"/>
</dbReference>
<dbReference type="Pfam" id="PF18962">
    <property type="entry name" value="Por_Secre_tail"/>
    <property type="match status" value="1"/>
</dbReference>
<evidence type="ECO:0000256" key="3">
    <source>
        <dbReference type="ARBA" id="ARBA00022801"/>
    </source>
</evidence>
<feature type="chain" id="PRO_5022809934" evidence="8">
    <location>
        <begin position="19"/>
        <end position="661"/>
    </location>
</feature>
<evidence type="ECO:0000256" key="7">
    <source>
        <dbReference type="ARBA" id="ARBA00023326"/>
    </source>
</evidence>
<dbReference type="Pfam" id="PF03422">
    <property type="entry name" value="CBM_6"/>
    <property type="match status" value="1"/>
</dbReference>
<dbReference type="PANTHER" id="PTHR31297">
    <property type="entry name" value="GLUCAN ENDO-1,6-BETA-GLUCOSIDASE B"/>
    <property type="match status" value="1"/>
</dbReference>
<dbReference type="Proteomes" id="UP000321907">
    <property type="component" value="Unassembled WGS sequence"/>
</dbReference>
<dbReference type="SMART" id="SM00606">
    <property type="entry name" value="CBD_IV"/>
    <property type="match status" value="1"/>
</dbReference>
<dbReference type="GO" id="GO:0008422">
    <property type="term" value="F:beta-glucosidase activity"/>
    <property type="evidence" value="ECO:0007669"/>
    <property type="project" value="TreeGrafter"/>
</dbReference>
<dbReference type="GO" id="GO:0030245">
    <property type="term" value="P:cellulose catabolic process"/>
    <property type="evidence" value="ECO:0007669"/>
    <property type="project" value="UniProtKB-KW"/>
</dbReference>
<dbReference type="NCBIfam" id="TIGR04183">
    <property type="entry name" value="Por_Secre_tail"/>
    <property type="match status" value="1"/>
</dbReference>
<evidence type="ECO:0000256" key="6">
    <source>
        <dbReference type="ARBA" id="ARBA00023295"/>
    </source>
</evidence>
<evidence type="ECO:0000256" key="5">
    <source>
        <dbReference type="ARBA" id="ARBA00023277"/>
    </source>
</evidence>
<reference evidence="10 11" key="1">
    <citation type="submission" date="2019-08" db="EMBL/GenBank/DDBJ databases">
        <title>Lewinella sp. strain SSH13 Genome sequencing and assembly.</title>
        <authorList>
            <person name="Kim I."/>
        </authorList>
    </citation>
    <scope>NUCLEOTIDE SEQUENCE [LARGE SCALE GENOMIC DNA]</scope>
    <source>
        <strain evidence="10 11">SSH13</strain>
    </source>
</reference>
<dbReference type="PANTHER" id="PTHR31297:SF41">
    <property type="entry name" value="ENDOGLUCANASE, PUTATIVE (AFU_ORTHOLOGUE AFUA_5G01830)-RELATED"/>
    <property type="match status" value="1"/>
</dbReference>
<keyword evidence="6" id="KW-0326">Glycosidase</keyword>
<dbReference type="CDD" id="cd04080">
    <property type="entry name" value="CBM6_cellulase-like"/>
    <property type="match status" value="1"/>
</dbReference>
<dbReference type="RefSeq" id="WP_147930375.1">
    <property type="nucleotide sequence ID" value="NZ_VOXD01000011.1"/>
</dbReference>
<dbReference type="Pfam" id="PF00150">
    <property type="entry name" value="Cellulase"/>
    <property type="match status" value="1"/>
</dbReference>
<protein>
    <submittedName>
        <fullName evidence="10">Cellulase family glycosylhydrolase</fullName>
    </submittedName>
</protein>